<evidence type="ECO:0000313" key="2">
    <source>
        <dbReference type="Proteomes" id="UP000318833"/>
    </source>
</evidence>
<comment type="caution">
    <text evidence="1">The sequence shown here is derived from an EMBL/GenBank/DDBJ whole genome shotgun (WGS) entry which is preliminary data.</text>
</comment>
<protein>
    <submittedName>
        <fullName evidence="1">Uncharacterized protein</fullName>
    </submittedName>
</protein>
<sequence length="231" mass="27534">MKSILIIICITTSVFCFGQTFEITSKQLSKNEVDSIFTNTLKDKLNIDYGIFRVYEYQDKSGIYMIVMTEKEYKIEGKKKYFDAIKAFNFKVENGNYTQQWMIRDFFLEDNYSEEYYISFWTKYFEIKDYDGDGLVDPILTYGTLAMNEYDDGRIKILIFYKGKKRAIRHKNGVHDDERNTQVDKEFYALPIPIQNRATNIMELITKNNHGIFPYGWETAMKNKELWFDEN</sequence>
<accession>A0A554VLE8</accession>
<proteinExistence type="predicted"/>
<dbReference type="Proteomes" id="UP000318833">
    <property type="component" value="Unassembled WGS sequence"/>
</dbReference>
<reference evidence="1 2" key="1">
    <citation type="submission" date="2019-07" db="EMBL/GenBank/DDBJ databases">
        <title>The draft genome sequence of Aquimarina algiphila M91.</title>
        <authorList>
            <person name="Meng X."/>
        </authorList>
    </citation>
    <scope>NUCLEOTIDE SEQUENCE [LARGE SCALE GENOMIC DNA]</scope>
    <source>
        <strain evidence="1 2">M91</strain>
    </source>
</reference>
<dbReference type="OrthoDB" id="8750305at2"/>
<keyword evidence="2" id="KW-1185">Reference proteome</keyword>
<dbReference type="NCBIfam" id="NF046077">
    <property type="entry name" value="LPS_M949_RS01915"/>
    <property type="match status" value="1"/>
</dbReference>
<dbReference type="InterPro" id="IPR058148">
    <property type="entry name" value="M949_RS01915-like_dom"/>
</dbReference>
<name>A0A554VLE8_9FLAO</name>
<dbReference type="RefSeq" id="WP_109434769.1">
    <property type="nucleotide sequence ID" value="NZ_CANMIK010000019.1"/>
</dbReference>
<gene>
    <name evidence="1" type="ORF">FOF46_10765</name>
</gene>
<dbReference type="AlphaFoldDB" id="A0A554VLE8"/>
<dbReference type="EMBL" id="VLNR01000018">
    <property type="protein sequence ID" value="TSE08944.1"/>
    <property type="molecule type" value="Genomic_DNA"/>
</dbReference>
<organism evidence="1 2">
    <name type="scientific">Aquimarina algiphila</name>
    <dbReference type="NCBI Taxonomy" id="2047982"/>
    <lineage>
        <taxon>Bacteria</taxon>
        <taxon>Pseudomonadati</taxon>
        <taxon>Bacteroidota</taxon>
        <taxon>Flavobacteriia</taxon>
        <taxon>Flavobacteriales</taxon>
        <taxon>Flavobacteriaceae</taxon>
        <taxon>Aquimarina</taxon>
    </lineage>
</organism>
<evidence type="ECO:0000313" key="1">
    <source>
        <dbReference type="EMBL" id="TSE08944.1"/>
    </source>
</evidence>